<dbReference type="STRING" id="135651.G0NR27"/>
<dbReference type="HOGENOM" id="CLU_294780_0_0_1"/>
<evidence type="ECO:0000259" key="2">
    <source>
        <dbReference type="PROSITE" id="PS50234"/>
    </source>
</evidence>
<keyword evidence="1" id="KW-1133">Transmembrane helix</keyword>
<protein>
    <recommendedName>
        <fullName evidence="2">VWFA domain-containing protein</fullName>
    </recommendedName>
</protein>
<sequence>MTQSETYDLQNQRMASSSQSNGKIFGRFDPIHIGLAVTSIIFLILSIVFIILFATKHDGSSGFLATGFSDSKADEVAGELRGLLSSKYTVNSFALDLKNKAVSAVFSLRDSVSTDAVQSVLSGSKLMTQVETTYGDNATTVCRQQQAFVQTTTVAPAPTTAAPTTAAPPVVTRYCKSNPISRDMVIVIDMNDLEKNNHTEKMASLNTLSAKLLNGITFPQANVFLKAVVGGDVRDVSTQWITTSNQLNADFTKLLAITDFNNQTSLKIADVFTKSVPTFKTGRSYVSAALFVVTDKPISSDVINTNPKDIGIYVGITGVRANYINQYKTFADNLLAYDTWTALAETDPFATFVCSFYELPANAQKKAFFDYPLAQIDDQVNNPKCEVLDIIIAFDVSESLSRIILPKYVAFAQKLVAQYKFSNNDFTRVGILTFNDKVTEKLTLTLGNNLAAVNAAIAGVDYVGGLTDVTLVLNTARDRFIAESGNSRSRVLIVLSDAVPTVDTVTSEIKAGQDLSAIGVAVFFVGYSSYSDDVVKELGQVTNPNYVFGDMSDASFTGITNQILITYPCPQPKCVTAYFAVEVSEATDDYVVQNLKDVLAIANQAHTLQTGTESYQLITYNEGNTLINPKGDASLASFTTFVQGLIDDNTKIAAIRGGFTRLDTAINDVTAELAQQAAKNTRFSANIIFMGQANSAVLDPNNTEDQKKAQLAAAAQQLTTQTGGLIYVVDDSRDTVNFGDDLWTSVTKPERIIQNGGDVLNFLEKNTDYFTKWKALSCSLPALGTCYDTPLDVAVLVDLQKEDDAFMNYISTLLTRFSSQDDTHFSMVAYGAYEPTVLSSLGVHSTADIQNYAAVFEDWRNGSYFVTTTTQAPTTSESEKFKGFSVTYLKAFSEPKNFWSDNLYTVDQGVVSKVFNSLGTQFGCGHYSDDGDRVFAPNLFIFASDNFASYTDAVWADFKTEMHSRYGCWDCAATPTFLFLSRTNTVVPVNLGVTINLSDTDLDIDANDDTSTQANINKFNSVVNSVCIAPLASKFLLLEIREQLH</sequence>
<dbReference type="PROSITE" id="PS50234">
    <property type="entry name" value="VWFA"/>
    <property type="match status" value="1"/>
</dbReference>
<keyword evidence="1" id="KW-0812">Transmembrane</keyword>
<feature type="domain" description="VWFA" evidence="2">
    <location>
        <begin position="389"/>
        <end position="563"/>
    </location>
</feature>
<dbReference type="FunCoup" id="G0NR27">
    <property type="interactions" value="1439"/>
</dbReference>
<dbReference type="OrthoDB" id="6132182at2759"/>
<feature type="transmembrane region" description="Helical" evidence="1">
    <location>
        <begin position="33"/>
        <end position="54"/>
    </location>
</feature>
<dbReference type="InParanoid" id="G0NR27"/>
<gene>
    <name evidence="3" type="ORF">CAEBREN_12020</name>
</gene>
<reference evidence="4" key="1">
    <citation type="submission" date="2011-07" db="EMBL/GenBank/DDBJ databases">
        <authorList>
            <consortium name="Caenorhabditis brenneri Sequencing and Analysis Consortium"/>
            <person name="Wilson R.K."/>
        </authorList>
    </citation>
    <scope>NUCLEOTIDE SEQUENCE [LARGE SCALE GENOMIC DNA]</scope>
    <source>
        <strain evidence="4">PB2801</strain>
    </source>
</reference>
<dbReference type="PANTHER" id="PTHR22588">
    <property type="entry name" value="VWFA DOMAIN-CONTAINING PROTEIN"/>
    <property type="match status" value="1"/>
</dbReference>
<proteinExistence type="predicted"/>
<dbReference type="eggNOG" id="ENOG502TH0S">
    <property type="taxonomic scope" value="Eukaryota"/>
</dbReference>
<evidence type="ECO:0000313" key="3">
    <source>
        <dbReference type="EMBL" id="EGT36015.1"/>
    </source>
</evidence>
<dbReference type="Gene3D" id="3.40.50.410">
    <property type="entry name" value="von Willebrand factor, type A domain"/>
    <property type="match status" value="1"/>
</dbReference>
<organism evidence="4">
    <name type="scientific">Caenorhabditis brenneri</name>
    <name type="common">Nematode worm</name>
    <dbReference type="NCBI Taxonomy" id="135651"/>
    <lineage>
        <taxon>Eukaryota</taxon>
        <taxon>Metazoa</taxon>
        <taxon>Ecdysozoa</taxon>
        <taxon>Nematoda</taxon>
        <taxon>Chromadorea</taxon>
        <taxon>Rhabditida</taxon>
        <taxon>Rhabditina</taxon>
        <taxon>Rhabditomorpha</taxon>
        <taxon>Rhabditoidea</taxon>
        <taxon>Rhabditidae</taxon>
        <taxon>Peloderinae</taxon>
        <taxon>Caenorhabditis</taxon>
    </lineage>
</organism>
<dbReference type="Proteomes" id="UP000008068">
    <property type="component" value="Unassembled WGS sequence"/>
</dbReference>
<keyword evidence="1" id="KW-0472">Membrane</keyword>
<dbReference type="SMART" id="SM00327">
    <property type="entry name" value="VWA"/>
    <property type="match status" value="1"/>
</dbReference>
<dbReference type="AlphaFoldDB" id="G0NR27"/>
<dbReference type="PANTHER" id="PTHR22588:SF19">
    <property type="entry name" value="VWFA DOMAIN-CONTAINING PROTEIN"/>
    <property type="match status" value="1"/>
</dbReference>
<evidence type="ECO:0000256" key="1">
    <source>
        <dbReference type="SAM" id="Phobius"/>
    </source>
</evidence>
<dbReference type="EMBL" id="GL379929">
    <property type="protein sequence ID" value="EGT36015.1"/>
    <property type="molecule type" value="Genomic_DNA"/>
</dbReference>
<evidence type="ECO:0000313" key="4">
    <source>
        <dbReference type="Proteomes" id="UP000008068"/>
    </source>
</evidence>
<dbReference type="InterPro" id="IPR052229">
    <property type="entry name" value="Collagen-VI/PIF"/>
</dbReference>
<accession>G0NR27</accession>
<dbReference type="SUPFAM" id="SSF53300">
    <property type="entry name" value="vWA-like"/>
    <property type="match status" value="1"/>
</dbReference>
<dbReference type="InterPro" id="IPR002035">
    <property type="entry name" value="VWF_A"/>
</dbReference>
<dbReference type="InterPro" id="IPR036465">
    <property type="entry name" value="vWFA_dom_sf"/>
</dbReference>
<keyword evidence="4" id="KW-1185">Reference proteome</keyword>
<dbReference type="Pfam" id="PF00092">
    <property type="entry name" value="VWA"/>
    <property type="match status" value="1"/>
</dbReference>
<name>G0NR27_CAEBE</name>
<dbReference type="CDD" id="cd00198">
    <property type="entry name" value="vWFA"/>
    <property type="match status" value="1"/>
</dbReference>